<gene>
    <name evidence="1" type="ORF">F443_22610</name>
</gene>
<accession>V9DTS9</accession>
<protein>
    <submittedName>
        <fullName evidence="1">Uncharacterized protein</fullName>
    </submittedName>
</protein>
<dbReference type="Proteomes" id="UP000018721">
    <property type="component" value="Unassembled WGS sequence"/>
</dbReference>
<evidence type="ECO:0000313" key="1">
    <source>
        <dbReference type="EMBL" id="ETI30269.1"/>
    </source>
</evidence>
<reference evidence="1 2" key="1">
    <citation type="submission" date="2013-11" db="EMBL/GenBank/DDBJ databases">
        <title>The Genome Sequence of Phytophthora parasitica P1569.</title>
        <authorList>
            <consortium name="The Broad Institute Genomics Platform"/>
            <person name="Russ C."/>
            <person name="Tyler B."/>
            <person name="Panabieres F."/>
            <person name="Shan W."/>
            <person name="Tripathy S."/>
            <person name="Grunwald N."/>
            <person name="Machado M."/>
            <person name="Johnson C.S."/>
            <person name="Arredondo F."/>
            <person name="Hong C."/>
            <person name="Coffey M."/>
            <person name="Young S.K."/>
            <person name="Zeng Q."/>
            <person name="Gargeya S."/>
            <person name="Fitzgerald M."/>
            <person name="Abouelleil A."/>
            <person name="Alvarado L."/>
            <person name="Chapman S.B."/>
            <person name="Gainer-Dewar J."/>
            <person name="Goldberg J."/>
            <person name="Griggs A."/>
            <person name="Gujja S."/>
            <person name="Hansen M."/>
            <person name="Howarth C."/>
            <person name="Imamovic A."/>
            <person name="Ireland A."/>
            <person name="Larimer J."/>
            <person name="McCowan C."/>
            <person name="Murphy C."/>
            <person name="Pearson M."/>
            <person name="Poon T.W."/>
            <person name="Priest M."/>
            <person name="Roberts A."/>
            <person name="Saif S."/>
            <person name="Shea T."/>
            <person name="Sykes S."/>
            <person name="Wortman J."/>
            <person name="Nusbaum C."/>
            <person name="Birren B."/>
        </authorList>
    </citation>
    <scope>NUCLEOTIDE SEQUENCE [LARGE SCALE GENOMIC DNA]</scope>
    <source>
        <strain evidence="1 2">P1569</strain>
    </source>
</reference>
<name>V9DTS9_PHYNI</name>
<proteinExistence type="predicted"/>
<dbReference type="HOGENOM" id="CLU_2595056_0_0_1"/>
<keyword evidence="2" id="KW-1185">Reference proteome</keyword>
<evidence type="ECO:0000313" key="2">
    <source>
        <dbReference type="Proteomes" id="UP000018721"/>
    </source>
</evidence>
<organism evidence="1 2">
    <name type="scientific">Phytophthora nicotianae P1569</name>
    <dbReference type="NCBI Taxonomy" id="1317065"/>
    <lineage>
        <taxon>Eukaryota</taxon>
        <taxon>Sar</taxon>
        <taxon>Stramenopiles</taxon>
        <taxon>Oomycota</taxon>
        <taxon>Peronosporomycetes</taxon>
        <taxon>Peronosporales</taxon>
        <taxon>Peronosporaceae</taxon>
        <taxon>Phytophthora</taxon>
    </lineage>
</organism>
<dbReference type="EMBL" id="ANIZ01004255">
    <property type="protein sequence ID" value="ETI30269.1"/>
    <property type="molecule type" value="Genomic_DNA"/>
</dbReference>
<comment type="caution">
    <text evidence="1">The sequence shown here is derived from an EMBL/GenBank/DDBJ whole genome shotgun (WGS) entry which is preliminary data.</text>
</comment>
<dbReference type="AlphaFoldDB" id="V9DTS9"/>
<sequence>MTSALRGRSHQILHSVSTALAARKNVEGDARASFSQNFDAGVIFLPLHSLSSRLAYVFTLWSDLEQLLQYIGESSLMYSE</sequence>